<dbReference type="SUPFAM" id="SSF82114">
    <property type="entry name" value="Riboflavin kinase-like"/>
    <property type="match status" value="1"/>
</dbReference>
<dbReference type="EC" id="2.7.7.2" evidence="14"/>
<dbReference type="NCBIfam" id="TIGR00083">
    <property type="entry name" value="ribF"/>
    <property type="match status" value="1"/>
</dbReference>
<dbReference type="EC" id="2.7.1.26" evidence="14"/>
<dbReference type="RefSeq" id="WP_204118009.1">
    <property type="nucleotide sequence ID" value="NZ_BOLV01000002.1"/>
</dbReference>
<dbReference type="InterPro" id="IPR002606">
    <property type="entry name" value="Riboflavin_kinase_bac"/>
</dbReference>
<keyword evidence="9 14" id="KW-0274">FAD</keyword>
<comment type="similarity">
    <text evidence="14">Belongs to the ribF family.</text>
</comment>
<comment type="catalytic activity">
    <reaction evidence="13 14">
        <text>FMN + ATP + H(+) = FAD + diphosphate</text>
        <dbReference type="Rhea" id="RHEA:17237"/>
        <dbReference type="ChEBI" id="CHEBI:15378"/>
        <dbReference type="ChEBI" id="CHEBI:30616"/>
        <dbReference type="ChEBI" id="CHEBI:33019"/>
        <dbReference type="ChEBI" id="CHEBI:57692"/>
        <dbReference type="ChEBI" id="CHEBI:58210"/>
        <dbReference type="EC" id="2.7.7.2"/>
    </reaction>
</comment>
<evidence type="ECO:0000256" key="1">
    <source>
        <dbReference type="ARBA" id="ARBA00004726"/>
    </source>
</evidence>
<proteinExistence type="inferred from homology"/>
<dbReference type="GO" id="GO:0008531">
    <property type="term" value="F:riboflavin kinase activity"/>
    <property type="evidence" value="ECO:0007669"/>
    <property type="project" value="UniProtKB-EC"/>
</dbReference>
<reference evidence="17" key="1">
    <citation type="journal article" date="2019" name="Int. J. Syst. Evol. Microbiol.">
        <title>The Global Catalogue of Microorganisms (GCM) 10K type strain sequencing project: providing services to taxonomists for standard genome sequencing and annotation.</title>
        <authorList>
            <consortium name="The Broad Institute Genomics Platform"/>
            <consortium name="The Broad Institute Genome Sequencing Center for Infectious Disease"/>
            <person name="Wu L."/>
            <person name="Ma J."/>
        </authorList>
    </citation>
    <scope>NUCLEOTIDE SEQUENCE [LARGE SCALE GENOMIC DNA]</scope>
    <source>
        <strain evidence="17">CCM 9110</strain>
    </source>
</reference>
<dbReference type="PANTHER" id="PTHR22749:SF6">
    <property type="entry name" value="RIBOFLAVIN KINASE"/>
    <property type="match status" value="1"/>
</dbReference>
<organism evidence="16 17">
    <name type="scientific">Lacticaseibacillus suilingensis</name>
    <dbReference type="NCBI Taxonomy" id="2799577"/>
    <lineage>
        <taxon>Bacteria</taxon>
        <taxon>Bacillati</taxon>
        <taxon>Bacillota</taxon>
        <taxon>Bacilli</taxon>
        <taxon>Lactobacillales</taxon>
        <taxon>Lactobacillaceae</taxon>
        <taxon>Lacticaseibacillus</taxon>
    </lineage>
</organism>
<evidence type="ECO:0000256" key="11">
    <source>
        <dbReference type="ARBA" id="ARBA00023268"/>
    </source>
</evidence>
<evidence type="ECO:0000313" key="17">
    <source>
        <dbReference type="Proteomes" id="UP001597199"/>
    </source>
</evidence>
<comment type="pathway">
    <text evidence="2 14">Cofactor biosynthesis; FMN biosynthesis; FMN from riboflavin (ATP route): step 1/1.</text>
</comment>
<feature type="domain" description="Riboflavin kinase" evidence="15">
    <location>
        <begin position="186"/>
        <end position="311"/>
    </location>
</feature>
<keyword evidence="17" id="KW-1185">Reference proteome</keyword>
<keyword evidence="4 14" id="KW-0288">FMN</keyword>
<keyword evidence="8 14" id="KW-0418">Kinase</keyword>
<gene>
    <name evidence="16" type="primary">ribF</name>
    <name evidence="16" type="ORF">ACFQ41_07485</name>
</gene>
<dbReference type="EMBL" id="JBHTOA010000031">
    <property type="protein sequence ID" value="MFD1399149.1"/>
    <property type="molecule type" value="Genomic_DNA"/>
</dbReference>
<evidence type="ECO:0000256" key="3">
    <source>
        <dbReference type="ARBA" id="ARBA00022630"/>
    </source>
</evidence>
<sequence>MQVIDIMPPLQAAQVPAGPIVLALGFFDGVHRGHQEVIRQARQAATARDLPLAVMTFDVHPAVIYRGMAAKDVKYLSTRPRKIELMAGLGVDLLYFVHFTPEFARQSPQAFVDHYLVGLKAQVVVAGFDYTYGKRDIATMTNLPKYAKDRFEIIVVPQDSDDGQKISSTRIRQALDTGDITLANHLLGYRYQTTGEVIHGEARGRTLGYPTANIDTPAAERLPGIGIYVVRLQVKGQWYGGMASVGRNVTFGGDRPITLEINLFDFNQDIYGEPVVVEWWRYLRGEVKFDGAQGLIDQLAQDEQHARSTLKEQA</sequence>
<keyword evidence="7 14" id="KW-0547">Nucleotide-binding</keyword>
<dbReference type="PANTHER" id="PTHR22749">
    <property type="entry name" value="RIBOFLAVIN KINASE/FMN ADENYLYLTRANSFERASE"/>
    <property type="match status" value="1"/>
</dbReference>
<evidence type="ECO:0000256" key="13">
    <source>
        <dbReference type="ARBA" id="ARBA00049494"/>
    </source>
</evidence>
<dbReference type="Pfam" id="PF06574">
    <property type="entry name" value="FAD_syn"/>
    <property type="match status" value="1"/>
</dbReference>
<protein>
    <recommendedName>
        <fullName evidence="14">Riboflavin biosynthesis protein</fullName>
    </recommendedName>
    <domain>
        <recommendedName>
            <fullName evidence="14">Riboflavin kinase</fullName>
            <ecNumber evidence="14">2.7.1.26</ecNumber>
        </recommendedName>
        <alternativeName>
            <fullName evidence="14">Flavokinase</fullName>
        </alternativeName>
    </domain>
    <domain>
        <recommendedName>
            <fullName evidence="14">FMN adenylyltransferase</fullName>
            <ecNumber evidence="14">2.7.7.2</ecNumber>
        </recommendedName>
        <alternativeName>
            <fullName evidence="14">FAD pyrophosphorylase</fullName>
        </alternativeName>
        <alternativeName>
            <fullName evidence="14">FAD synthase</fullName>
        </alternativeName>
    </domain>
</protein>
<keyword evidence="10 14" id="KW-0067">ATP-binding</keyword>
<evidence type="ECO:0000256" key="10">
    <source>
        <dbReference type="ARBA" id="ARBA00022840"/>
    </source>
</evidence>
<dbReference type="GO" id="GO:0003919">
    <property type="term" value="F:FMN adenylyltransferase activity"/>
    <property type="evidence" value="ECO:0007669"/>
    <property type="project" value="UniProtKB-EC"/>
</dbReference>
<dbReference type="Gene3D" id="2.40.30.30">
    <property type="entry name" value="Riboflavin kinase-like"/>
    <property type="match status" value="1"/>
</dbReference>
<evidence type="ECO:0000259" key="15">
    <source>
        <dbReference type="SMART" id="SM00904"/>
    </source>
</evidence>
<name>A0ABW4BF77_9LACO</name>
<dbReference type="InterPro" id="IPR014729">
    <property type="entry name" value="Rossmann-like_a/b/a_fold"/>
</dbReference>
<evidence type="ECO:0000256" key="9">
    <source>
        <dbReference type="ARBA" id="ARBA00022827"/>
    </source>
</evidence>
<evidence type="ECO:0000256" key="4">
    <source>
        <dbReference type="ARBA" id="ARBA00022643"/>
    </source>
</evidence>
<evidence type="ECO:0000313" key="16">
    <source>
        <dbReference type="EMBL" id="MFD1399149.1"/>
    </source>
</evidence>
<dbReference type="Pfam" id="PF01687">
    <property type="entry name" value="Flavokinase"/>
    <property type="match status" value="1"/>
</dbReference>
<dbReference type="InterPro" id="IPR023465">
    <property type="entry name" value="Riboflavin_kinase_dom_sf"/>
</dbReference>
<comment type="catalytic activity">
    <reaction evidence="12 14">
        <text>riboflavin + ATP = FMN + ADP + H(+)</text>
        <dbReference type="Rhea" id="RHEA:14357"/>
        <dbReference type="ChEBI" id="CHEBI:15378"/>
        <dbReference type="ChEBI" id="CHEBI:30616"/>
        <dbReference type="ChEBI" id="CHEBI:57986"/>
        <dbReference type="ChEBI" id="CHEBI:58210"/>
        <dbReference type="ChEBI" id="CHEBI:456216"/>
        <dbReference type="EC" id="2.7.1.26"/>
    </reaction>
</comment>
<keyword evidence="11" id="KW-0511">Multifunctional enzyme</keyword>
<dbReference type="InterPro" id="IPR023468">
    <property type="entry name" value="Riboflavin_kinase"/>
</dbReference>
<dbReference type="InterPro" id="IPR015864">
    <property type="entry name" value="FAD_synthase"/>
</dbReference>
<comment type="pathway">
    <text evidence="1 14">Cofactor biosynthesis; FAD biosynthesis; FAD from FMN: step 1/1.</text>
</comment>
<dbReference type="PIRSF" id="PIRSF004491">
    <property type="entry name" value="FAD_Synth"/>
    <property type="match status" value="1"/>
</dbReference>
<comment type="caution">
    <text evidence="16">The sequence shown here is derived from an EMBL/GenBank/DDBJ whole genome shotgun (WGS) entry which is preliminary data.</text>
</comment>
<dbReference type="SUPFAM" id="SSF52374">
    <property type="entry name" value="Nucleotidylyl transferase"/>
    <property type="match status" value="1"/>
</dbReference>
<dbReference type="InterPro" id="IPR015865">
    <property type="entry name" value="Riboflavin_kinase_bac/euk"/>
</dbReference>
<evidence type="ECO:0000256" key="5">
    <source>
        <dbReference type="ARBA" id="ARBA00022679"/>
    </source>
</evidence>
<evidence type="ECO:0000256" key="12">
    <source>
        <dbReference type="ARBA" id="ARBA00047880"/>
    </source>
</evidence>
<keyword evidence="5 14" id="KW-0808">Transferase</keyword>
<dbReference type="SMART" id="SM00904">
    <property type="entry name" value="Flavokinase"/>
    <property type="match status" value="1"/>
</dbReference>
<evidence type="ECO:0000256" key="7">
    <source>
        <dbReference type="ARBA" id="ARBA00022741"/>
    </source>
</evidence>
<dbReference type="Proteomes" id="UP001597199">
    <property type="component" value="Unassembled WGS sequence"/>
</dbReference>
<evidence type="ECO:0000256" key="8">
    <source>
        <dbReference type="ARBA" id="ARBA00022777"/>
    </source>
</evidence>
<evidence type="ECO:0000256" key="6">
    <source>
        <dbReference type="ARBA" id="ARBA00022695"/>
    </source>
</evidence>
<keyword evidence="6 14" id="KW-0548">Nucleotidyltransferase</keyword>
<evidence type="ECO:0000256" key="14">
    <source>
        <dbReference type="PIRNR" id="PIRNR004491"/>
    </source>
</evidence>
<dbReference type="CDD" id="cd02064">
    <property type="entry name" value="FAD_synthetase_N"/>
    <property type="match status" value="1"/>
</dbReference>
<accession>A0ABW4BF77</accession>
<evidence type="ECO:0000256" key="2">
    <source>
        <dbReference type="ARBA" id="ARBA00005201"/>
    </source>
</evidence>
<keyword evidence="3 14" id="KW-0285">Flavoprotein</keyword>
<dbReference type="Gene3D" id="3.40.50.620">
    <property type="entry name" value="HUPs"/>
    <property type="match status" value="1"/>
</dbReference>